<dbReference type="GO" id="GO:0020037">
    <property type="term" value="F:heme binding"/>
    <property type="evidence" value="ECO:0007669"/>
    <property type="project" value="InterPro"/>
</dbReference>
<evidence type="ECO:0000256" key="2">
    <source>
        <dbReference type="ARBA" id="ARBA00010617"/>
    </source>
</evidence>
<name>A0A8X8DCA8_POPTO</name>
<keyword evidence="9" id="KW-0812">Transmembrane</keyword>
<evidence type="ECO:0000256" key="10">
    <source>
        <dbReference type="SAM" id="SignalP"/>
    </source>
</evidence>
<comment type="caution">
    <text evidence="11">The sequence shown here is derived from an EMBL/GenBank/DDBJ whole genome shotgun (WGS) entry which is preliminary data.</text>
</comment>
<evidence type="ECO:0000313" key="12">
    <source>
        <dbReference type="Proteomes" id="UP000886885"/>
    </source>
</evidence>
<proteinExistence type="inferred from homology"/>
<gene>
    <name evidence="11" type="ORF">POTOM_010170</name>
</gene>
<protein>
    <recommendedName>
        <fullName evidence="13">Cytochrome P450</fullName>
    </recommendedName>
</protein>
<dbReference type="EMBL" id="JAAWWB010000004">
    <property type="protein sequence ID" value="KAG6784474.1"/>
    <property type="molecule type" value="Genomic_DNA"/>
</dbReference>
<dbReference type="GO" id="GO:0016705">
    <property type="term" value="F:oxidoreductase activity, acting on paired donors, with incorporation or reduction of molecular oxygen"/>
    <property type="evidence" value="ECO:0007669"/>
    <property type="project" value="InterPro"/>
</dbReference>
<dbReference type="OrthoDB" id="1055148at2759"/>
<evidence type="ECO:0000256" key="7">
    <source>
        <dbReference type="ARBA" id="ARBA00023033"/>
    </source>
</evidence>
<keyword evidence="4" id="KW-0479">Metal-binding</keyword>
<accession>A0A8X8DCA8</accession>
<dbReference type="PANTHER" id="PTHR47947:SF60">
    <property type="entry name" value="CYTOCHROME P450"/>
    <property type="match status" value="1"/>
</dbReference>
<dbReference type="FunFam" id="1.10.630.10:FF:000023">
    <property type="entry name" value="Cytochrome P450 family protein"/>
    <property type="match status" value="1"/>
</dbReference>
<dbReference type="CDD" id="cd20653">
    <property type="entry name" value="CYP81"/>
    <property type="match status" value="1"/>
</dbReference>
<dbReference type="GO" id="GO:0005506">
    <property type="term" value="F:iron ion binding"/>
    <property type="evidence" value="ECO:0007669"/>
    <property type="project" value="InterPro"/>
</dbReference>
<keyword evidence="8 9" id="KW-0472">Membrane</keyword>
<keyword evidence="12" id="KW-1185">Reference proteome</keyword>
<keyword evidence="6" id="KW-0408">Iron</keyword>
<dbReference type="AlphaFoldDB" id="A0A8X8DCA8"/>
<dbReference type="PANTHER" id="PTHR47947">
    <property type="entry name" value="CYTOCHROME P450 82C3-RELATED"/>
    <property type="match status" value="1"/>
</dbReference>
<dbReference type="InterPro" id="IPR050651">
    <property type="entry name" value="Plant_Cytochrome_P450_Monoox"/>
</dbReference>
<comment type="similarity">
    <text evidence="2">Belongs to the cytochrome P450 family.</text>
</comment>
<dbReference type="GO" id="GO:0016020">
    <property type="term" value="C:membrane"/>
    <property type="evidence" value="ECO:0007669"/>
    <property type="project" value="UniProtKB-SubCell"/>
</dbReference>
<dbReference type="Proteomes" id="UP000886885">
    <property type="component" value="Chromosome 2D"/>
</dbReference>
<dbReference type="GO" id="GO:0004497">
    <property type="term" value="F:monooxygenase activity"/>
    <property type="evidence" value="ECO:0007669"/>
    <property type="project" value="UniProtKB-KW"/>
</dbReference>
<comment type="subcellular location">
    <subcellularLocation>
        <location evidence="1">Membrane</location>
    </subcellularLocation>
</comment>
<evidence type="ECO:0008006" key="13">
    <source>
        <dbReference type="Google" id="ProtNLM"/>
    </source>
</evidence>
<evidence type="ECO:0000256" key="4">
    <source>
        <dbReference type="ARBA" id="ARBA00022723"/>
    </source>
</evidence>
<feature type="signal peptide" evidence="10">
    <location>
        <begin position="1"/>
        <end position="16"/>
    </location>
</feature>
<keyword evidence="10" id="KW-0732">Signal</keyword>
<evidence type="ECO:0000256" key="9">
    <source>
        <dbReference type="SAM" id="Phobius"/>
    </source>
</evidence>
<dbReference type="InterPro" id="IPR017972">
    <property type="entry name" value="Cyt_P450_CS"/>
</dbReference>
<keyword evidence="7" id="KW-0503">Monooxygenase</keyword>
<feature type="transmembrane region" description="Helical" evidence="9">
    <location>
        <begin position="328"/>
        <end position="351"/>
    </location>
</feature>
<organism evidence="11 12">
    <name type="scientific">Populus tomentosa</name>
    <name type="common">Chinese white poplar</name>
    <dbReference type="NCBI Taxonomy" id="118781"/>
    <lineage>
        <taxon>Eukaryota</taxon>
        <taxon>Viridiplantae</taxon>
        <taxon>Streptophyta</taxon>
        <taxon>Embryophyta</taxon>
        <taxon>Tracheophyta</taxon>
        <taxon>Spermatophyta</taxon>
        <taxon>Magnoliopsida</taxon>
        <taxon>eudicotyledons</taxon>
        <taxon>Gunneridae</taxon>
        <taxon>Pentapetalae</taxon>
        <taxon>rosids</taxon>
        <taxon>fabids</taxon>
        <taxon>Malpighiales</taxon>
        <taxon>Salicaceae</taxon>
        <taxon>Saliceae</taxon>
        <taxon>Populus</taxon>
    </lineage>
</organism>
<dbReference type="PROSITE" id="PS00086">
    <property type="entry name" value="CYTOCHROME_P450"/>
    <property type="match status" value="1"/>
</dbReference>
<evidence type="ECO:0000256" key="1">
    <source>
        <dbReference type="ARBA" id="ARBA00004370"/>
    </source>
</evidence>
<dbReference type="Pfam" id="PF00067">
    <property type="entry name" value="p450"/>
    <property type="match status" value="2"/>
</dbReference>
<evidence type="ECO:0000256" key="6">
    <source>
        <dbReference type="ARBA" id="ARBA00023004"/>
    </source>
</evidence>
<evidence type="ECO:0000256" key="8">
    <source>
        <dbReference type="ARBA" id="ARBA00023136"/>
    </source>
</evidence>
<sequence>MFLHFLLLYLVLYVLTKHFSNKIQNLPPSPFPALPIIGHLHLLKKPLHGSLSKISNRHGPVVLLQLGSRRVLVVSSPSAAEECFTKNDIVFANRPHLLAGKHLGRNYTTLTWAPHGDLWRNLRKISSLEIFSSNRLQLLSSIRTDEVKLLICRLFKNNDEIIDLKSSFFELMLNVMMRMIAGKRYYGENEAEVEEGRRFREIVTETFQVSGASAAGDFLHVLAVIGGTEKRLMKLQEKRDGFLQDLVDEHRRRMGNNKSCFSNDRNYKTMIEVLLTLQESEPEYYKDETIKDLMACFEWDRVSQEMVDMTEGTGLSMPKAQPLLARRFAIGKVIMATLFLYFPVFLALYMITRHLLDKIQNLPPSPFLSLPIIGHLYLFKKPIYRTLSNISNRYGLVVLLRLGSRRVLVVSSPSIAQECFTKNDVVFANRPRLLIGKHLGYNCTNLFWASYGDHWRNLRKIVSIELLSAYRLQMHSATHLEEVKWMVGGLFRNQNQVVDMKTAFLELTLNIIMRKIAGKRYYGDDVSDVEQSQRFRAIHSEMYTLIGQTIIGDYVPWITSKKMEKRLIECRVKRDSFMQCLIEEQRRVLLESDCCGERKRTMIQVLLSLQETEPEYYTDDIIKGLMLVLLFAGTDTSSGIMEWALSLLLNHSEVLLKAQKEIDEHIGPDRLVDEADLAQLPYLQSIINETLRMYPPAPLLVPHESSEECQVGGFRIPRGTMLFVNMWAIQNDPKIWLDPRKFRPEGFHGLEGARDGFRLMPFGYGRRSCPGEGLALRMVGLALGVLIQCFEWQRMDDKLVDMTERPGFTMEKAQPLKAICRPRPSMLKLFSQ</sequence>
<evidence type="ECO:0000313" key="11">
    <source>
        <dbReference type="EMBL" id="KAG6784474.1"/>
    </source>
</evidence>
<keyword evidence="3" id="KW-0349">Heme</keyword>
<reference evidence="11" key="1">
    <citation type="journal article" date="2020" name="bioRxiv">
        <title>Hybrid origin of Populus tomentosa Carr. identified through genome sequencing and phylogenomic analysis.</title>
        <authorList>
            <person name="An X."/>
            <person name="Gao K."/>
            <person name="Chen Z."/>
            <person name="Li J."/>
            <person name="Yang X."/>
            <person name="Yang X."/>
            <person name="Zhou J."/>
            <person name="Guo T."/>
            <person name="Zhao T."/>
            <person name="Huang S."/>
            <person name="Miao D."/>
            <person name="Khan W.U."/>
            <person name="Rao P."/>
            <person name="Ye M."/>
            <person name="Lei B."/>
            <person name="Liao W."/>
            <person name="Wang J."/>
            <person name="Ji L."/>
            <person name="Li Y."/>
            <person name="Guo B."/>
            <person name="Mustafa N.S."/>
            <person name="Li S."/>
            <person name="Yun Q."/>
            <person name="Keller S.R."/>
            <person name="Mao J."/>
            <person name="Zhang R."/>
            <person name="Strauss S.H."/>
        </authorList>
    </citation>
    <scope>NUCLEOTIDE SEQUENCE</scope>
    <source>
        <strain evidence="11">GM15</strain>
        <tissue evidence="11">Leaf</tissue>
    </source>
</reference>
<feature type="chain" id="PRO_5036451319" description="Cytochrome P450" evidence="10">
    <location>
        <begin position="17"/>
        <end position="832"/>
    </location>
</feature>
<evidence type="ECO:0000256" key="5">
    <source>
        <dbReference type="ARBA" id="ARBA00023002"/>
    </source>
</evidence>
<keyword evidence="5" id="KW-0560">Oxidoreductase</keyword>
<dbReference type="InterPro" id="IPR001128">
    <property type="entry name" value="Cyt_P450"/>
</dbReference>
<keyword evidence="9" id="KW-1133">Transmembrane helix</keyword>
<evidence type="ECO:0000256" key="3">
    <source>
        <dbReference type="ARBA" id="ARBA00022617"/>
    </source>
</evidence>